<sequence length="175" mass="19836">MKLSQKQVKISSLWLVVLVLSAVALYFLLLKPMSDELESQEQALKLEKQKHETLAGELEKNDQALSVASVHEQIPSSLEEDEIIRLINGASEGSNTTVSSYRYLDQGTTNAAGEELQQLRMEINGESSNLDELNSFIEYLESQDRYFDFSSLNVQVRADSVSFQTEFRTFAKEFE</sequence>
<accession>A0A3N5AZX4</accession>
<comment type="caution">
    <text evidence="2">The sequence shown here is derived from an EMBL/GenBank/DDBJ whole genome shotgun (WGS) entry which is preliminary data.</text>
</comment>
<dbReference type="Proteomes" id="UP000276443">
    <property type="component" value="Unassembled WGS sequence"/>
</dbReference>
<organism evidence="2 3">
    <name type="scientific">Aquisalibacillus elongatus</name>
    <dbReference type="NCBI Taxonomy" id="485577"/>
    <lineage>
        <taxon>Bacteria</taxon>
        <taxon>Bacillati</taxon>
        <taxon>Bacillota</taxon>
        <taxon>Bacilli</taxon>
        <taxon>Bacillales</taxon>
        <taxon>Bacillaceae</taxon>
        <taxon>Aquisalibacillus</taxon>
    </lineage>
</organism>
<keyword evidence="1" id="KW-0175">Coiled coil</keyword>
<dbReference type="OrthoDB" id="2720827at2"/>
<evidence type="ECO:0000313" key="2">
    <source>
        <dbReference type="EMBL" id="RPF50557.1"/>
    </source>
</evidence>
<dbReference type="AlphaFoldDB" id="A0A3N5AZX4"/>
<proteinExistence type="predicted"/>
<dbReference type="RefSeq" id="WP_124223064.1">
    <property type="nucleotide sequence ID" value="NZ_RKRF01000012.1"/>
</dbReference>
<reference evidence="2 3" key="1">
    <citation type="submission" date="2018-11" db="EMBL/GenBank/DDBJ databases">
        <title>Genomic Encyclopedia of Type Strains, Phase IV (KMG-IV): sequencing the most valuable type-strain genomes for metagenomic binning, comparative biology and taxonomic classification.</title>
        <authorList>
            <person name="Goeker M."/>
        </authorList>
    </citation>
    <scope>NUCLEOTIDE SEQUENCE [LARGE SCALE GENOMIC DNA]</scope>
    <source>
        <strain evidence="2 3">DSM 18090</strain>
    </source>
</reference>
<keyword evidence="3" id="KW-1185">Reference proteome</keyword>
<evidence type="ECO:0000313" key="3">
    <source>
        <dbReference type="Proteomes" id="UP000276443"/>
    </source>
</evidence>
<feature type="coiled-coil region" evidence="1">
    <location>
        <begin position="34"/>
        <end position="61"/>
    </location>
</feature>
<evidence type="ECO:0000256" key="1">
    <source>
        <dbReference type="SAM" id="Coils"/>
    </source>
</evidence>
<gene>
    <name evidence="2" type="ORF">EDC24_2524</name>
</gene>
<protein>
    <submittedName>
        <fullName evidence="2">Uncharacterized protein</fullName>
    </submittedName>
</protein>
<name>A0A3N5AZX4_9BACI</name>
<dbReference type="EMBL" id="RKRF01000012">
    <property type="protein sequence ID" value="RPF50557.1"/>
    <property type="molecule type" value="Genomic_DNA"/>
</dbReference>